<dbReference type="GO" id="GO:0015179">
    <property type="term" value="F:L-amino acid transmembrane transporter activity"/>
    <property type="evidence" value="ECO:0007669"/>
    <property type="project" value="TreeGrafter"/>
</dbReference>
<sequence>MSSDDINLPKMEETDPNKTKVTDELESQGVDFKTEPSADIDNNNIFNQGGKDYRTLGRKDMILIMYTNQFGLGILSLPSALRTLGLVPGIIAIFGIGCMTWYTAYELLQYYRRHPQVVNIQVIFFAASSVVTISIALNSISAHATCTIVFIFVACFGCYLLSMPRSMKFLSYTGIPNAVSVFAATMVAIVAIAVKGPAVAPPNWTKEIAVVGNPDFRDGSNACLRIAYAYAGNVVFPGYMAEMREPSKDFGFCLATLEIGSMIFFSLTAAILYGLAGQYTSSPILGAAPVISAKVAYGLILPAVFATGLTYGHTGPKYVYVGLMRKMGAIHQITDNSLKSWGTWIGCVSVFWVIVFILANVIPVFDSILSISSATTIAWFSYEFSALFWFHLNWNRLQGWRKISLAIVNALLILVSLFMNGAGLWAAITELLDIFQTEGSSVRGVFSCGNNALF</sequence>
<feature type="transmembrane region" description="Helical" evidence="7">
    <location>
        <begin position="252"/>
        <end position="275"/>
    </location>
</feature>
<evidence type="ECO:0000313" key="10">
    <source>
        <dbReference type="Proteomes" id="UP000288168"/>
    </source>
</evidence>
<proteinExistence type="inferred from homology"/>
<name>A0A428P0A4_9HYPO</name>
<accession>A0A428P0A4</accession>
<keyword evidence="5 7" id="KW-0472">Membrane</keyword>
<feature type="transmembrane region" description="Helical" evidence="7">
    <location>
        <begin position="117"/>
        <end position="136"/>
    </location>
</feature>
<reference evidence="9 10" key="1">
    <citation type="submission" date="2017-06" db="EMBL/GenBank/DDBJ databases">
        <title>Comparative genomic analysis of Ambrosia Fusariam Clade fungi.</title>
        <authorList>
            <person name="Stajich J.E."/>
            <person name="Carrillo J."/>
            <person name="Kijimoto T."/>
            <person name="Eskalen A."/>
            <person name="O'Donnell K."/>
            <person name="Kasson M."/>
        </authorList>
    </citation>
    <scope>NUCLEOTIDE SEQUENCE [LARGE SCALE GENOMIC DNA]</scope>
    <source>
        <strain evidence="9 10">NRRL62584</strain>
    </source>
</reference>
<dbReference type="Proteomes" id="UP000288168">
    <property type="component" value="Unassembled WGS sequence"/>
</dbReference>
<feature type="transmembrane region" description="Helical" evidence="7">
    <location>
        <begin position="86"/>
        <end position="105"/>
    </location>
</feature>
<evidence type="ECO:0000256" key="2">
    <source>
        <dbReference type="ARBA" id="ARBA00008066"/>
    </source>
</evidence>
<organism evidence="9 10">
    <name type="scientific">Fusarium duplospermum</name>
    <dbReference type="NCBI Taxonomy" id="1325734"/>
    <lineage>
        <taxon>Eukaryota</taxon>
        <taxon>Fungi</taxon>
        <taxon>Dikarya</taxon>
        <taxon>Ascomycota</taxon>
        <taxon>Pezizomycotina</taxon>
        <taxon>Sordariomycetes</taxon>
        <taxon>Hypocreomycetidae</taxon>
        <taxon>Hypocreales</taxon>
        <taxon>Nectriaceae</taxon>
        <taxon>Fusarium</taxon>
        <taxon>Fusarium solani species complex</taxon>
    </lineage>
</organism>
<feature type="compositionally biased region" description="Basic and acidic residues" evidence="6">
    <location>
        <begin position="10"/>
        <end position="23"/>
    </location>
</feature>
<keyword evidence="10" id="KW-1185">Reference proteome</keyword>
<comment type="similarity">
    <text evidence="2">Belongs to the amino acid/polyamine transporter 2 family.</text>
</comment>
<evidence type="ECO:0000256" key="3">
    <source>
        <dbReference type="ARBA" id="ARBA00022692"/>
    </source>
</evidence>
<evidence type="ECO:0000313" key="9">
    <source>
        <dbReference type="EMBL" id="RSL46543.1"/>
    </source>
</evidence>
<feature type="region of interest" description="Disordered" evidence="6">
    <location>
        <begin position="1"/>
        <end position="28"/>
    </location>
</feature>
<protein>
    <recommendedName>
        <fullName evidence="8">Amino acid transporter transmembrane domain-containing protein</fullName>
    </recommendedName>
</protein>
<dbReference type="Pfam" id="PF01490">
    <property type="entry name" value="Aa_trans"/>
    <property type="match status" value="2"/>
</dbReference>
<dbReference type="AlphaFoldDB" id="A0A428P0A4"/>
<dbReference type="EMBL" id="NKCI01000236">
    <property type="protein sequence ID" value="RSL46543.1"/>
    <property type="molecule type" value="Genomic_DNA"/>
</dbReference>
<dbReference type="PANTHER" id="PTHR22950">
    <property type="entry name" value="AMINO ACID TRANSPORTER"/>
    <property type="match status" value="1"/>
</dbReference>
<gene>
    <name evidence="9" type="ORF">CEP54_013813</name>
</gene>
<feature type="transmembrane region" description="Helical" evidence="7">
    <location>
        <begin position="368"/>
        <end position="391"/>
    </location>
</feature>
<feature type="transmembrane region" description="Helical" evidence="7">
    <location>
        <begin position="142"/>
        <end position="162"/>
    </location>
</feature>
<keyword evidence="4 7" id="KW-1133">Transmembrane helix</keyword>
<dbReference type="InterPro" id="IPR013057">
    <property type="entry name" value="AA_transpt_TM"/>
</dbReference>
<evidence type="ECO:0000256" key="6">
    <source>
        <dbReference type="SAM" id="MobiDB-lite"/>
    </source>
</evidence>
<evidence type="ECO:0000256" key="7">
    <source>
        <dbReference type="SAM" id="Phobius"/>
    </source>
</evidence>
<dbReference type="PANTHER" id="PTHR22950:SF479">
    <property type="entry name" value="AMINO ACID TRANSPORTER (EUROFUNG)-RELATED"/>
    <property type="match status" value="1"/>
</dbReference>
<dbReference type="STRING" id="1325734.A0A428P0A4"/>
<dbReference type="GO" id="GO:0016020">
    <property type="term" value="C:membrane"/>
    <property type="evidence" value="ECO:0007669"/>
    <property type="project" value="UniProtKB-SubCell"/>
</dbReference>
<feature type="transmembrane region" description="Helical" evidence="7">
    <location>
        <begin position="295"/>
        <end position="320"/>
    </location>
</feature>
<feature type="domain" description="Amino acid transporter transmembrane" evidence="8">
    <location>
        <begin position="61"/>
        <end position="113"/>
    </location>
</feature>
<comment type="caution">
    <text evidence="9">The sequence shown here is derived from an EMBL/GenBank/DDBJ whole genome shotgun (WGS) entry which is preliminary data.</text>
</comment>
<feature type="domain" description="Amino acid transporter transmembrane" evidence="8">
    <location>
        <begin position="120"/>
        <end position="428"/>
    </location>
</feature>
<feature type="transmembrane region" description="Helical" evidence="7">
    <location>
        <begin position="174"/>
        <end position="194"/>
    </location>
</feature>
<evidence type="ECO:0000256" key="1">
    <source>
        <dbReference type="ARBA" id="ARBA00004141"/>
    </source>
</evidence>
<keyword evidence="3 7" id="KW-0812">Transmembrane</keyword>
<feature type="transmembrane region" description="Helical" evidence="7">
    <location>
        <begin position="403"/>
        <end position="428"/>
    </location>
</feature>
<evidence type="ECO:0000259" key="8">
    <source>
        <dbReference type="Pfam" id="PF01490"/>
    </source>
</evidence>
<feature type="transmembrane region" description="Helical" evidence="7">
    <location>
        <begin position="341"/>
        <end position="362"/>
    </location>
</feature>
<dbReference type="OrthoDB" id="294730at2759"/>
<comment type="subcellular location">
    <subcellularLocation>
        <location evidence="1">Membrane</location>
        <topology evidence="1">Multi-pass membrane protein</topology>
    </subcellularLocation>
</comment>
<evidence type="ECO:0000256" key="4">
    <source>
        <dbReference type="ARBA" id="ARBA00022989"/>
    </source>
</evidence>
<evidence type="ECO:0000256" key="5">
    <source>
        <dbReference type="ARBA" id="ARBA00023136"/>
    </source>
</evidence>